<sequence>MRSLTLLAVLAAGATLAIAAPAAAGTLHAAGPRCPDDAVCFWTEPGFEGERQVVRPVSGSRPCIPTPDAHAESAVNNTRFSRLLYLDADCSSRPVAFIPAGENRPSLEPPIAAWR</sequence>
<evidence type="ECO:0000256" key="1">
    <source>
        <dbReference type="SAM" id="SignalP"/>
    </source>
</evidence>
<organism evidence="2 3">
    <name type="scientific">Nonomuraea spiralis</name>
    <dbReference type="NCBI Taxonomy" id="46182"/>
    <lineage>
        <taxon>Bacteria</taxon>
        <taxon>Bacillati</taxon>
        <taxon>Actinomycetota</taxon>
        <taxon>Actinomycetes</taxon>
        <taxon>Streptosporangiales</taxon>
        <taxon>Streptosporangiaceae</taxon>
        <taxon>Nonomuraea</taxon>
    </lineage>
</organism>
<evidence type="ECO:0000313" key="2">
    <source>
        <dbReference type="EMBL" id="MFB9210164.1"/>
    </source>
</evidence>
<reference evidence="2 3" key="1">
    <citation type="submission" date="2024-09" db="EMBL/GenBank/DDBJ databases">
        <authorList>
            <person name="Sun Q."/>
            <person name="Mori K."/>
        </authorList>
    </citation>
    <scope>NUCLEOTIDE SEQUENCE [LARGE SCALE GENOMIC DNA]</scope>
    <source>
        <strain evidence="2 3">CCM 3426</strain>
    </source>
</reference>
<dbReference type="Proteomes" id="UP001589647">
    <property type="component" value="Unassembled WGS sequence"/>
</dbReference>
<gene>
    <name evidence="2" type="ORF">ACFFV7_53905</name>
</gene>
<dbReference type="RefSeq" id="WP_189653663.1">
    <property type="nucleotide sequence ID" value="NZ_BMRC01000045.1"/>
</dbReference>
<keyword evidence="1" id="KW-0732">Signal</keyword>
<accession>A0ABV5J2C8</accession>
<proteinExistence type="predicted"/>
<dbReference type="Pfam" id="PF03995">
    <property type="entry name" value="Inhibitor_I36"/>
    <property type="match status" value="1"/>
</dbReference>
<feature type="signal peptide" evidence="1">
    <location>
        <begin position="1"/>
        <end position="19"/>
    </location>
</feature>
<evidence type="ECO:0000313" key="3">
    <source>
        <dbReference type="Proteomes" id="UP001589647"/>
    </source>
</evidence>
<keyword evidence="3" id="KW-1185">Reference proteome</keyword>
<protein>
    <submittedName>
        <fullName evidence="2">Peptidase inhibitor family I36 protein</fullName>
    </submittedName>
</protein>
<dbReference type="EMBL" id="JBHMEI010000112">
    <property type="protein sequence ID" value="MFB9210164.1"/>
    <property type="molecule type" value="Genomic_DNA"/>
</dbReference>
<name>A0ABV5J2C8_9ACTN</name>
<feature type="chain" id="PRO_5046004792" evidence="1">
    <location>
        <begin position="20"/>
        <end position="115"/>
    </location>
</feature>
<comment type="caution">
    <text evidence="2">The sequence shown here is derived from an EMBL/GenBank/DDBJ whole genome shotgun (WGS) entry which is preliminary data.</text>
</comment>